<dbReference type="PROSITE" id="PS00990">
    <property type="entry name" value="CLAT_ADAPTOR_M_1"/>
    <property type="match status" value="1"/>
</dbReference>
<keyword evidence="2 5" id="KW-0813">Transport</keyword>
<dbReference type="GO" id="GO:0030131">
    <property type="term" value="C:clathrin adaptor complex"/>
    <property type="evidence" value="ECO:0007669"/>
    <property type="project" value="UniProtKB-UniRule"/>
</dbReference>
<evidence type="ECO:0000256" key="1">
    <source>
        <dbReference type="ARBA" id="ARBA00004308"/>
    </source>
</evidence>
<reference evidence="7 8" key="1">
    <citation type="submission" date="2018-08" db="EMBL/GenBank/DDBJ databases">
        <authorList>
            <person name="Laetsch R D."/>
            <person name="Stevens L."/>
            <person name="Kumar S."/>
            <person name="Blaxter L. M."/>
        </authorList>
    </citation>
    <scope>NUCLEOTIDE SEQUENCE [LARGE SCALE GENOMIC DNA]</scope>
</reference>
<dbReference type="AlphaFoldDB" id="A0A498SP44"/>
<dbReference type="InterPro" id="IPR011012">
    <property type="entry name" value="Longin-like_dom_sf"/>
</dbReference>
<dbReference type="EMBL" id="UPTC01001372">
    <property type="protein sequence ID" value="VBB31757.1"/>
    <property type="molecule type" value="Genomic_DNA"/>
</dbReference>
<dbReference type="SUPFAM" id="SSF49447">
    <property type="entry name" value="Second domain of Mu2 adaptin subunit (ap50) of ap2 adaptor"/>
    <property type="match status" value="1"/>
</dbReference>
<evidence type="ECO:0000313" key="8">
    <source>
        <dbReference type="Proteomes" id="UP000276991"/>
    </source>
</evidence>
<dbReference type="Gene3D" id="2.60.40.1170">
    <property type="entry name" value="Mu homology domain, subdomain B"/>
    <property type="match status" value="2"/>
</dbReference>
<dbReference type="CDD" id="cd09252">
    <property type="entry name" value="AP-3_Mu3_Cterm"/>
    <property type="match status" value="1"/>
</dbReference>
<sequence>MARDKCRPSKNSSRCNGKDMMNFERDSAALLTTNTRLDSRISLQSVVCLLQRSNTNGENRAAYPEDVPPVISTPHHYLISVYHNHLYLLAVTVSETPPLLVIEFLHRVITTFVEYFEEFSDNAVKENCVMVFELLDEMLDNGFPLATELNVLQELIKPPNFLRTIANQVMGRTNVSEVLPTGQLSNIPWRRADVKYTNNEAYFDVIEEIDAIIDRQGATVFSEIQGYIDCCCKLSGMPDLTMSLINPRLLDDVSFHPCVRFKRWENERVLSFVPPDGNFRLLSYHIGSQSMVAIPLYVRHNISLKSGATGRVELTVGPKQSMGKVLTNLNNDSFKLEDVIVEMTMPKSVQNCMLISSTGKCSFDPTTKLLQWNIGKIELGKPPTLKGTVSVSGTANVETPPITVHFKINQLAVSGLKVNRLDLYGEKYKPFKGVKYITKAGRFQMQPQSNRMEAAETGAFGDLNICIA</sequence>
<evidence type="ECO:0000256" key="5">
    <source>
        <dbReference type="PIRNR" id="PIRNR005992"/>
    </source>
</evidence>
<feature type="domain" description="MHD" evidence="6">
    <location>
        <begin position="198"/>
        <end position="446"/>
    </location>
</feature>
<dbReference type="PRINTS" id="PR00314">
    <property type="entry name" value="CLATHRINADPT"/>
</dbReference>
<dbReference type="PROSITE" id="PS51072">
    <property type="entry name" value="MHD"/>
    <property type="match status" value="1"/>
</dbReference>
<accession>A0A498SP44</accession>
<gene>
    <name evidence="7" type="ORF">NAV_LOCUS6548</name>
</gene>
<evidence type="ECO:0000259" key="6">
    <source>
        <dbReference type="PROSITE" id="PS51072"/>
    </source>
</evidence>
<name>A0A498SP44_ACAVI</name>
<keyword evidence="4" id="KW-0472">Membrane</keyword>
<dbReference type="GO" id="GO:0016192">
    <property type="term" value="P:vesicle-mediated transport"/>
    <property type="evidence" value="ECO:0007669"/>
    <property type="project" value="InterPro"/>
</dbReference>
<dbReference type="PANTHER" id="PTHR10529">
    <property type="entry name" value="AP COMPLEX SUBUNIT MU"/>
    <property type="match status" value="1"/>
</dbReference>
<dbReference type="Proteomes" id="UP000276991">
    <property type="component" value="Unassembled WGS sequence"/>
</dbReference>
<keyword evidence="3 5" id="KW-0653">Protein transport</keyword>
<dbReference type="InterPro" id="IPR050431">
    <property type="entry name" value="Adaptor_comp_med_subunit"/>
</dbReference>
<proteinExistence type="inferred from homology"/>
<evidence type="ECO:0000256" key="4">
    <source>
        <dbReference type="ARBA" id="ARBA00023136"/>
    </source>
</evidence>
<dbReference type="InterPro" id="IPR028565">
    <property type="entry name" value="MHD"/>
</dbReference>
<dbReference type="STRING" id="6277.A0A498SP44"/>
<dbReference type="SUPFAM" id="SSF64356">
    <property type="entry name" value="SNARE-like"/>
    <property type="match status" value="1"/>
</dbReference>
<dbReference type="GO" id="GO:0006886">
    <property type="term" value="P:intracellular protein transport"/>
    <property type="evidence" value="ECO:0007669"/>
    <property type="project" value="UniProtKB-UniRule"/>
</dbReference>
<dbReference type="OrthoDB" id="870at2759"/>
<comment type="similarity">
    <text evidence="5">Belongs to the adaptor complexes medium subunit family.</text>
</comment>
<protein>
    <recommendedName>
        <fullName evidence="6">MHD domain-containing protein</fullName>
    </recommendedName>
</protein>
<evidence type="ECO:0000256" key="2">
    <source>
        <dbReference type="ARBA" id="ARBA00022448"/>
    </source>
</evidence>
<dbReference type="PIRSF" id="PIRSF005992">
    <property type="entry name" value="Clathrin_mu"/>
    <property type="match status" value="1"/>
</dbReference>
<dbReference type="InterPro" id="IPR018240">
    <property type="entry name" value="Clathrin_mu_CS"/>
</dbReference>
<organism evidence="7 8">
    <name type="scientific">Acanthocheilonema viteae</name>
    <name type="common">Filarial nematode worm</name>
    <name type="synonym">Dipetalonema viteae</name>
    <dbReference type="NCBI Taxonomy" id="6277"/>
    <lineage>
        <taxon>Eukaryota</taxon>
        <taxon>Metazoa</taxon>
        <taxon>Ecdysozoa</taxon>
        <taxon>Nematoda</taxon>
        <taxon>Chromadorea</taxon>
        <taxon>Rhabditida</taxon>
        <taxon>Spirurina</taxon>
        <taxon>Spiruromorpha</taxon>
        <taxon>Filarioidea</taxon>
        <taxon>Onchocercidae</taxon>
        <taxon>Acanthocheilonema</taxon>
    </lineage>
</organism>
<dbReference type="GO" id="GO:0012505">
    <property type="term" value="C:endomembrane system"/>
    <property type="evidence" value="ECO:0007669"/>
    <property type="project" value="UniProtKB-SubCell"/>
</dbReference>
<dbReference type="Pfam" id="PF00928">
    <property type="entry name" value="Adap_comp_sub"/>
    <property type="match status" value="1"/>
</dbReference>
<dbReference type="Gene3D" id="3.30.450.60">
    <property type="match status" value="1"/>
</dbReference>
<comment type="subcellular location">
    <subcellularLocation>
        <location evidence="1">Endomembrane system</location>
    </subcellularLocation>
</comment>
<dbReference type="InterPro" id="IPR001392">
    <property type="entry name" value="Clathrin_mu"/>
</dbReference>
<evidence type="ECO:0000256" key="3">
    <source>
        <dbReference type="ARBA" id="ARBA00022927"/>
    </source>
</evidence>
<dbReference type="InterPro" id="IPR036168">
    <property type="entry name" value="AP2_Mu_C_sf"/>
</dbReference>
<dbReference type="CDD" id="cd14837">
    <property type="entry name" value="AP3_Mu_N"/>
    <property type="match status" value="1"/>
</dbReference>
<evidence type="ECO:0000313" key="7">
    <source>
        <dbReference type="EMBL" id="VBB31757.1"/>
    </source>
</evidence>
<keyword evidence="8" id="KW-1185">Reference proteome</keyword>